<dbReference type="PANTHER" id="PTHR44858">
    <property type="entry name" value="TETRATRICOPEPTIDE REPEAT PROTEIN 6"/>
    <property type="match status" value="1"/>
</dbReference>
<evidence type="ECO:0000256" key="6">
    <source>
        <dbReference type="SAM" id="Phobius"/>
    </source>
</evidence>
<evidence type="ECO:0000313" key="7">
    <source>
        <dbReference type="EMBL" id="PIE31698.1"/>
    </source>
</evidence>
<dbReference type="Pfam" id="PF13431">
    <property type="entry name" value="TPR_17"/>
    <property type="match status" value="2"/>
</dbReference>
<dbReference type="SUPFAM" id="SSF48452">
    <property type="entry name" value="TPR-like"/>
    <property type="match status" value="1"/>
</dbReference>
<keyword evidence="1" id="KW-0677">Repeat</keyword>
<keyword evidence="6" id="KW-1133">Transmembrane helix</keyword>
<accession>A0A2G6K7L7</accession>
<dbReference type="InterPro" id="IPR011990">
    <property type="entry name" value="TPR-like_helical_dom_sf"/>
</dbReference>
<feature type="region of interest" description="Disordered" evidence="5">
    <location>
        <begin position="131"/>
        <end position="150"/>
    </location>
</feature>
<feature type="repeat" description="TPR" evidence="3">
    <location>
        <begin position="218"/>
        <end position="251"/>
    </location>
</feature>
<dbReference type="InterPro" id="IPR050498">
    <property type="entry name" value="Ycf3"/>
</dbReference>
<evidence type="ECO:0000256" key="5">
    <source>
        <dbReference type="SAM" id="MobiDB-lite"/>
    </source>
</evidence>
<reference evidence="7 8" key="1">
    <citation type="submission" date="2017-10" db="EMBL/GenBank/DDBJ databases">
        <title>Novel microbial diversity and functional potential in the marine mammal oral microbiome.</title>
        <authorList>
            <person name="Dudek N.K."/>
            <person name="Sun C.L."/>
            <person name="Burstein D."/>
            <person name="Kantor R.S."/>
            <person name="Aliaga Goltsman D.S."/>
            <person name="Bik E.M."/>
            <person name="Thomas B.C."/>
            <person name="Banfield J.F."/>
            <person name="Relman D.A."/>
        </authorList>
    </citation>
    <scope>NUCLEOTIDE SEQUENCE [LARGE SCALE GENOMIC DNA]</scope>
    <source>
        <strain evidence="7">DOLJORAL78_47_16</strain>
    </source>
</reference>
<organism evidence="7 8">
    <name type="scientific">candidate division KSB3 bacterium</name>
    <dbReference type="NCBI Taxonomy" id="2044937"/>
    <lineage>
        <taxon>Bacteria</taxon>
        <taxon>candidate division KSB3</taxon>
    </lineage>
</organism>
<feature type="repeat" description="TPR" evidence="3">
    <location>
        <begin position="354"/>
        <end position="387"/>
    </location>
</feature>
<dbReference type="EMBL" id="PDSK01000132">
    <property type="protein sequence ID" value="PIE31698.1"/>
    <property type="molecule type" value="Genomic_DNA"/>
</dbReference>
<keyword evidence="2 3" id="KW-0802">TPR repeat</keyword>
<dbReference type="PANTHER" id="PTHR44858:SF1">
    <property type="entry name" value="UDP-N-ACETYLGLUCOSAMINE--PEPTIDE N-ACETYLGLUCOSAMINYLTRANSFERASE SPINDLY-RELATED"/>
    <property type="match status" value="1"/>
</dbReference>
<sequence length="448" mass="50477">MFRESSFIKCEHMVYIIILLVLVFALEVLILKKGVKAARKNANYLAAEQRPSVPVSQANKKIQKPTHDHRHSPSGGQQKVSPLPSEVYENIITFPGGPKENDMPDSEHELRRSASADIREKTMAEMIQEIRGANSSDEAPPLQDTSGSPEEFDQLIEDEKTENPQEVEDTEAEYNNVDEYVLEENDGMDIYSARDVGEGEDAIKDVEAIEEAETVVSPEELLKSGIRFVKQGKLDDGITTLEQAVAITPDKAEAHFNLGIAYTLKESTPQAISSYQRAIELDADYGKALFNLGTLYLKQGKLDLAIDNLDRAVKFLADPMKALWNLYEAYRCREHFSKALTTLQQLIELEPNDASLHNHLGICYVKLGDYKKAIASWNRSISLGASSLLIFYNLGKTYELCGDELAAIDQYEKFLHLNTKKSEWKELVDEVKERLESLQKKDRTEKNS</sequence>
<evidence type="ECO:0000256" key="2">
    <source>
        <dbReference type="ARBA" id="ARBA00022803"/>
    </source>
</evidence>
<protein>
    <submittedName>
        <fullName evidence="7">Uncharacterized protein</fullName>
    </submittedName>
</protein>
<dbReference type="SMART" id="SM00028">
    <property type="entry name" value="TPR"/>
    <property type="match status" value="6"/>
</dbReference>
<feature type="coiled-coil region" evidence="4">
    <location>
        <begin position="421"/>
        <end position="448"/>
    </location>
</feature>
<keyword evidence="6" id="KW-0812">Transmembrane</keyword>
<feature type="repeat" description="TPR" evidence="3">
    <location>
        <begin position="286"/>
        <end position="319"/>
    </location>
</feature>
<keyword evidence="4" id="KW-0175">Coiled coil</keyword>
<dbReference type="InterPro" id="IPR019734">
    <property type="entry name" value="TPR_rpt"/>
</dbReference>
<dbReference type="PROSITE" id="PS50005">
    <property type="entry name" value="TPR"/>
    <property type="match status" value="5"/>
</dbReference>
<dbReference type="Proteomes" id="UP000230821">
    <property type="component" value="Unassembled WGS sequence"/>
</dbReference>
<evidence type="ECO:0000313" key="8">
    <source>
        <dbReference type="Proteomes" id="UP000230821"/>
    </source>
</evidence>
<evidence type="ECO:0000256" key="3">
    <source>
        <dbReference type="PROSITE-ProRule" id="PRU00339"/>
    </source>
</evidence>
<proteinExistence type="predicted"/>
<name>A0A2G6K7L7_9BACT</name>
<evidence type="ECO:0000256" key="1">
    <source>
        <dbReference type="ARBA" id="ARBA00022737"/>
    </source>
</evidence>
<dbReference type="Pfam" id="PF13414">
    <property type="entry name" value="TPR_11"/>
    <property type="match status" value="1"/>
</dbReference>
<feature type="compositionally biased region" description="Polar residues" evidence="5">
    <location>
        <begin position="133"/>
        <end position="148"/>
    </location>
</feature>
<feature type="region of interest" description="Disordered" evidence="5">
    <location>
        <begin position="48"/>
        <end position="82"/>
    </location>
</feature>
<feature type="repeat" description="TPR" evidence="3">
    <location>
        <begin position="320"/>
        <end position="353"/>
    </location>
</feature>
<gene>
    <name evidence="7" type="ORF">CSA56_17530</name>
</gene>
<feature type="repeat" description="TPR" evidence="3">
    <location>
        <begin position="252"/>
        <end position="285"/>
    </location>
</feature>
<comment type="caution">
    <text evidence="7">The sequence shown here is derived from an EMBL/GenBank/DDBJ whole genome shotgun (WGS) entry which is preliminary data.</text>
</comment>
<dbReference type="Gene3D" id="1.25.40.10">
    <property type="entry name" value="Tetratricopeptide repeat domain"/>
    <property type="match status" value="2"/>
</dbReference>
<feature type="transmembrane region" description="Helical" evidence="6">
    <location>
        <begin position="12"/>
        <end position="31"/>
    </location>
</feature>
<keyword evidence="6" id="KW-0472">Membrane</keyword>
<evidence type="ECO:0000256" key="4">
    <source>
        <dbReference type="SAM" id="Coils"/>
    </source>
</evidence>
<dbReference type="AlphaFoldDB" id="A0A2G6K7L7"/>
<feature type="compositionally biased region" description="Basic residues" evidence="5">
    <location>
        <begin position="61"/>
        <end position="72"/>
    </location>
</feature>